<keyword evidence="2 3" id="KW-0808">Transferase</keyword>
<evidence type="ECO:0000256" key="5">
    <source>
        <dbReference type="SAM" id="SignalP"/>
    </source>
</evidence>
<dbReference type="Proteomes" id="UP000017836">
    <property type="component" value="Unassembled WGS sequence"/>
</dbReference>
<accession>W1PJ19</accession>
<proteinExistence type="inferred from homology"/>
<evidence type="ECO:0000313" key="7">
    <source>
        <dbReference type="Proteomes" id="UP000017836"/>
    </source>
</evidence>
<keyword evidence="7" id="KW-1185">Reference proteome</keyword>
<dbReference type="PANTHER" id="PTHR48049">
    <property type="entry name" value="GLYCOSYLTRANSFERASE"/>
    <property type="match status" value="1"/>
</dbReference>
<dbReference type="Pfam" id="PF00201">
    <property type="entry name" value="UDPGT"/>
    <property type="match status" value="1"/>
</dbReference>
<dbReference type="FunFam" id="3.40.50.2000:FF:000037">
    <property type="entry name" value="Glycosyltransferase"/>
    <property type="match status" value="1"/>
</dbReference>
<evidence type="ECO:0000256" key="3">
    <source>
        <dbReference type="RuleBase" id="RU003718"/>
    </source>
</evidence>
<reference evidence="7" key="1">
    <citation type="journal article" date="2013" name="Science">
        <title>The Amborella genome and the evolution of flowering plants.</title>
        <authorList>
            <consortium name="Amborella Genome Project"/>
        </authorList>
    </citation>
    <scope>NUCLEOTIDE SEQUENCE [LARGE SCALE GENOMIC DNA]</scope>
</reference>
<feature type="signal peptide" evidence="5">
    <location>
        <begin position="1"/>
        <end position="18"/>
    </location>
</feature>
<evidence type="ECO:0000313" key="6">
    <source>
        <dbReference type="EMBL" id="ERN07709.1"/>
    </source>
</evidence>
<comment type="similarity">
    <text evidence="1 3">Belongs to the UDP-glycosyltransferase family.</text>
</comment>
<dbReference type="Gene3D" id="3.40.50.2000">
    <property type="entry name" value="Glycogen Phosphorylase B"/>
    <property type="match status" value="3"/>
</dbReference>
<dbReference type="Gramene" id="ERN07709">
    <property type="protein sequence ID" value="ERN07709"/>
    <property type="gene ID" value="AMTR_s00155p00093050"/>
</dbReference>
<dbReference type="PANTHER" id="PTHR48049:SF80">
    <property type="entry name" value="GLYCOSYLTRANSFERASE"/>
    <property type="match status" value="1"/>
</dbReference>
<evidence type="ECO:0000256" key="2">
    <source>
        <dbReference type="ARBA" id="ARBA00022679"/>
    </source>
</evidence>
<dbReference type="eggNOG" id="KOG1192">
    <property type="taxonomic scope" value="Eukaryota"/>
</dbReference>
<dbReference type="STRING" id="13333.W1PJ19"/>
<dbReference type="HOGENOM" id="CLU_001724_2_3_1"/>
<dbReference type="PROSITE" id="PS00375">
    <property type="entry name" value="UDPGT"/>
    <property type="match status" value="1"/>
</dbReference>
<dbReference type="InterPro" id="IPR002213">
    <property type="entry name" value="UDP_glucos_trans"/>
</dbReference>
<gene>
    <name evidence="6" type="ORF">AMTR_s00155p00093050</name>
</gene>
<dbReference type="InterPro" id="IPR050481">
    <property type="entry name" value="UDP-glycosyltransf_plant"/>
</dbReference>
<protein>
    <recommendedName>
        <fullName evidence="4">Glycosyltransferase</fullName>
        <ecNumber evidence="4">2.4.1.-</ecNumber>
    </recommendedName>
</protein>
<dbReference type="SUPFAM" id="SSF53756">
    <property type="entry name" value="UDP-Glycosyltransferase/glycogen phosphorylase"/>
    <property type="match status" value="1"/>
</dbReference>
<dbReference type="AlphaFoldDB" id="W1PJ19"/>
<evidence type="ECO:0000256" key="4">
    <source>
        <dbReference type="RuleBase" id="RU362057"/>
    </source>
</evidence>
<name>W1PJ19_AMBTC</name>
<sequence>MEAPPKQHFLLMPWLAMGHILPFFQLAKRLADAGISITFLTPPSTPPLSSLSLFHPPTFTLLSPNVVVHDFNLYWLPKTAAEFGVPSVFFSIFTASVAAYFLSHTRKEGNPHVPTAAEITTPPPGFPPSALHLYPFEAEQIIHAYTLLESNATMAHRFLQNISDSDMVIFRSCNEMEGKFLEFLEKQLGNGYKENRREHEYNKYKNIFTVGIQAPRPGDEPPLVSGGEGGAMKPWVEALKWLDGQPDRSVTYVAFGSDFVLTAAQIEAVALGLEASGAPFLWIKRTPRHVELGAGDGLPDRFEDRIEGRGLVVTEWIPQMKVLEHPAVGVFFSHGGISSSIEGLASGQRLVALPIQLDQGINTRLVAEELKVVVEVRRTNLEDGSVSAENVCEAIRRAVSEGDDTETWRNAKDLQERVVHKLELEDQYVQEFIDRVAF</sequence>
<dbReference type="EC" id="2.4.1.-" evidence="4"/>
<dbReference type="EMBL" id="KI393623">
    <property type="protein sequence ID" value="ERN07709.1"/>
    <property type="molecule type" value="Genomic_DNA"/>
</dbReference>
<evidence type="ECO:0000256" key="1">
    <source>
        <dbReference type="ARBA" id="ARBA00009995"/>
    </source>
</evidence>
<dbReference type="GO" id="GO:0035251">
    <property type="term" value="F:UDP-glucosyltransferase activity"/>
    <property type="evidence" value="ECO:0000318"/>
    <property type="project" value="GO_Central"/>
</dbReference>
<organism evidence="6 7">
    <name type="scientific">Amborella trichopoda</name>
    <dbReference type="NCBI Taxonomy" id="13333"/>
    <lineage>
        <taxon>Eukaryota</taxon>
        <taxon>Viridiplantae</taxon>
        <taxon>Streptophyta</taxon>
        <taxon>Embryophyta</taxon>
        <taxon>Tracheophyta</taxon>
        <taxon>Spermatophyta</taxon>
        <taxon>Magnoliopsida</taxon>
        <taxon>Amborellales</taxon>
        <taxon>Amborellaceae</taxon>
        <taxon>Amborella</taxon>
    </lineage>
</organism>
<dbReference type="InterPro" id="IPR035595">
    <property type="entry name" value="UDP_glycos_trans_CS"/>
</dbReference>
<dbReference type="CDD" id="cd03784">
    <property type="entry name" value="GT1_Gtf-like"/>
    <property type="match status" value="1"/>
</dbReference>
<dbReference type="OMA" id="DSYCLRW"/>
<feature type="chain" id="PRO_5004807484" description="Glycosyltransferase" evidence="5">
    <location>
        <begin position="19"/>
        <end position="438"/>
    </location>
</feature>
<keyword evidence="3" id="KW-0328">Glycosyltransferase</keyword>
<keyword evidence="5" id="KW-0732">Signal</keyword>